<name>A0A392VUC6_9FABA</name>
<proteinExistence type="predicted"/>
<accession>A0A392VUC6</accession>
<evidence type="ECO:0000313" key="1">
    <source>
        <dbReference type="EMBL" id="MCI91052.1"/>
    </source>
</evidence>
<dbReference type="Proteomes" id="UP000265520">
    <property type="component" value="Unassembled WGS sequence"/>
</dbReference>
<reference evidence="1 2" key="1">
    <citation type="journal article" date="2018" name="Front. Plant Sci.">
        <title>Red Clover (Trifolium pratense) and Zigzag Clover (T. medium) - A Picture of Genomic Similarities and Differences.</title>
        <authorList>
            <person name="Dluhosova J."/>
            <person name="Istvanek J."/>
            <person name="Nedelnik J."/>
            <person name="Repkova J."/>
        </authorList>
    </citation>
    <scope>NUCLEOTIDE SEQUENCE [LARGE SCALE GENOMIC DNA]</scope>
    <source>
        <strain evidence="2">cv. 10/8</strain>
        <tissue evidence="1">Leaf</tissue>
    </source>
</reference>
<evidence type="ECO:0000313" key="2">
    <source>
        <dbReference type="Proteomes" id="UP000265520"/>
    </source>
</evidence>
<keyword evidence="2" id="KW-1185">Reference proteome</keyword>
<organism evidence="1 2">
    <name type="scientific">Trifolium medium</name>
    <dbReference type="NCBI Taxonomy" id="97028"/>
    <lineage>
        <taxon>Eukaryota</taxon>
        <taxon>Viridiplantae</taxon>
        <taxon>Streptophyta</taxon>
        <taxon>Embryophyta</taxon>
        <taxon>Tracheophyta</taxon>
        <taxon>Spermatophyta</taxon>
        <taxon>Magnoliopsida</taxon>
        <taxon>eudicotyledons</taxon>
        <taxon>Gunneridae</taxon>
        <taxon>Pentapetalae</taxon>
        <taxon>rosids</taxon>
        <taxon>fabids</taxon>
        <taxon>Fabales</taxon>
        <taxon>Fabaceae</taxon>
        <taxon>Papilionoideae</taxon>
        <taxon>50 kb inversion clade</taxon>
        <taxon>NPAAA clade</taxon>
        <taxon>Hologalegina</taxon>
        <taxon>IRL clade</taxon>
        <taxon>Trifolieae</taxon>
        <taxon>Trifolium</taxon>
    </lineage>
</organism>
<protein>
    <submittedName>
        <fullName evidence="1">Uncharacterized protein</fullName>
    </submittedName>
</protein>
<dbReference type="EMBL" id="LXQA011261337">
    <property type="protein sequence ID" value="MCI91052.1"/>
    <property type="molecule type" value="Genomic_DNA"/>
</dbReference>
<sequence>MASELKSSNGYEVVFGGEVEFAEELKFTFRGGKGDDVHRASLLNMKSK</sequence>
<comment type="caution">
    <text evidence="1">The sequence shown here is derived from an EMBL/GenBank/DDBJ whole genome shotgun (WGS) entry which is preliminary data.</text>
</comment>
<dbReference type="AlphaFoldDB" id="A0A392VUC6"/>